<dbReference type="SUPFAM" id="SSF56300">
    <property type="entry name" value="Metallo-dependent phosphatases"/>
    <property type="match status" value="1"/>
</dbReference>
<keyword evidence="1" id="KW-0500">Molybdenum</keyword>
<dbReference type="RefSeq" id="WP_289414580.1">
    <property type="nucleotide sequence ID" value="NZ_JAQIBD010000005.1"/>
</dbReference>
<evidence type="ECO:0000313" key="6">
    <source>
        <dbReference type="EMBL" id="MDM5272732.1"/>
    </source>
</evidence>
<keyword evidence="3" id="KW-0547">Nucleotide-binding</keyword>
<dbReference type="PANTHER" id="PTHR11575:SF42">
    <property type="entry name" value="SULFUR OXIDATION PROTEIN SOXB"/>
    <property type="match status" value="1"/>
</dbReference>
<gene>
    <name evidence="6" type="primary">soxB</name>
    <name evidence="6" type="ORF">PGH07_11160</name>
</gene>
<evidence type="ECO:0000256" key="2">
    <source>
        <dbReference type="ARBA" id="ARBA00022729"/>
    </source>
</evidence>
<name>A0ABT7R0V8_9BACT</name>
<dbReference type="SUPFAM" id="SSF55816">
    <property type="entry name" value="5'-nucleotidase (syn. UDP-sugar hydrolase), C-terminal domain"/>
    <property type="match status" value="1"/>
</dbReference>
<feature type="domain" description="Calcineurin-like phosphoesterase" evidence="4">
    <location>
        <begin position="110"/>
        <end position="318"/>
    </location>
</feature>
<keyword evidence="7" id="KW-1185">Reference proteome</keyword>
<dbReference type="PRINTS" id="PR01607">
    <property type="entry name" value="APYRASEFAMLY"/>
</dbReference>
<dbReference type="NCBIfam" id="TIGR04486">
    <property type="entry name" value="thiosulf_SoxB"/>
    <property type="match status" value="1"/>
</dbReference>
<feature type="domain" description="5'-Nucleotidase C-terminal" evidence="5">
    <location>
        <begin position="406"/>
        <end position="538"/>
    </location>
</feature>
<evidence type="ECO:0000256" key="3">
    <source>
        <dbReference type="RuleBase" id="RU362119"/>
    </source>
</evidence>
<dbReference type="NCBIfam" id="TIGR01409">
    <property type="entry name" value="TAT_signal_seq"/>
    <property type="match status" value="1"/>
</dbReference>
<comment type="caution">
    <text evidence="6">The sequence shown here is derived from an EMBL/GenBank/DDBJ whole genome shotgun (WGS) entry which is preliminary data.</text>
</comment>
<dbReference type="InterPro" id="IPR030998">
    <property type="entry name" value="Thiosulf_SoxB"/>
</dbReference>
<dbReference type="Proteomes" id="UP001169069">
    <property type="component" value="Unassembled WGS sequence"/>
</dbReference>
<evidence type="ECO:0000259" key="5">
    <source>
        <dbReference type="Pfam" id="PF02872"/>
    </source>
</evidence>
<dbReference type="InterPro" id="IPR004843">
    <property type="entry name" value="Calcineurin-like_PHP"/>
</dbReference>
<evidence type="ECO:0000256" key="1">
    <source>
        <dbReference type="ARBA" id="ARBA00022505"/>
    </source>
</evidence>
<dbReference type="InterPro" id="IPR008334">
    <property type="entry name" value="5'-Nucleotdase_C"/>
</dbReference>
<evidence type="ECO:0000313" key="7">
    <source>
        <dbReference type="Proteomes" id="UP001169069"/>
    </source>
</evidence>
<organism evidence="6 7">
    <name type="scientific">Sulfurovum zhangzhouensis</name>
    <dbReference type="NCBI Taxonomy" id="3019067"/>
    <lineage>
        <taxon>Bacteria</taxon>
        <taxon>Pseudomonadati</taxon>
        <taxon>Campylobacterota</taxon>
        <taxon>Epsilonproteobacteria</taxon>
        <taxon>Campylobacterales</taxon>
        <taxon>Sulfurovaceae</taxon>
        <taxon>Sulfurovum</taxon>
    </lineage>
</organism>
<dbReference type="PROSITE" id="PS51318">
    <property type="entry name" value="TAT"/>
    <property type="match status" value="1"/>
</dbReference>
<dbReference type="Gene3D" id="3.90.780.10">
    <property type="entry name" value="5'-Nucleotidase, C-terminal domain"/>
    <property type="match status" value="1"/>
</dbReference>
<dbReference type="Pfam" id="PF02872">
    <property type="entry name" value="5_nucleotid_C"/>
    <property type="match status" value="1"/>
</dbReference>
<comment type="similarity">
    <text evidence="3">Belongs to the 5'-nucleotidase family.</text>
</comment>
<dbReference type="Gene3D" id="6.10.140.570">
    <property type="match status" value="1"/>
</dbReference>
<dbReference type="EMBL" id="JAQIBD010000005">
    <property type="protein sequence ID" value="MDM5272732.1"/>
    <property type="molecule type" value="Genomic_DNA"/>
</dbReference>
<dbReference type="Pfam" id="PF00149">
    <property type="entry name" value="Metallophos"/>
    <property type="match status" value="1"/>
</dbReference>
<keyword evidence="3" id="KW-0378">Hydrolase</keyword>
<dbReference type="CDD" id="cd07411">
    <property type="entry name" value="MPP_SoxB_N"/>
    <property type="match status" value="1"/>
</dbReference>
<dbReference type="InterPro" id="IPR036907">
    <property type="entry name" value="5'-Nucleotdase_C_sf"/>
</dbReference>
<proteinExistence type="inferred from homology"/>
<dbReference type="InterPro" id="IPR006179">
    <property type="entry name" value="5_nucleotidase/apyrase"/>
</dbReference>
<dbReference type="InterPro" id="IPR019546">
    <property type="entry name" value="TAT_signal_bac_arc"/>
</dbReference>
<evidence type="ECO:0000259" key="4">
    <source>
        <dbReference type="Pfam" id="PF00149"/>
    </source>
</evidence>
<reference evidence="6" key="1">
    <citation type="submission" date="2023-01" db="EMBL/GenBank/DDBJ databases">
        <title>Sulfurovum sp. zt1-1 genome assembly.</title>
        <authorList>
            <person name="Wang J."/>
        </authorList>
    </citation>
    <scope>NUCLEOTIDE SEQUENCE</scope>
    <source>
        <strain evidence="6">Zt1-1</strain>
    </source>
</reference>
<dbReference type="InterPro" id="IPR006311">
    <property type="entry name" value="TAT_signal"/>
</dbReference>
<dbReference type="InterPro" id="IPR041829">
    <property type="entry name" value="SoxB_N"/>
</dbReference>
<accession>A0ABT7R0V8</accession>
<dbReference type="InterPro" id="IPR029052">
    <property type="entry name" value="Metallo-depent_PP-like"/>
</dbReference>
<dbReference type="Gene3D" id="3.60.21.10">
    <property type="match status" value="1"/>
</dbReference>
<sequence length="590" mass="65491">MDINRRDFLQIAAALGLLGVTGGTNLFAGEAGKERIKNMTFSDIVSFEAKGKATLLHICDLHAHLKPLYWREPSTLISADNLVGTPGFICGETFEKYYGIEPGTLDQYFDTHSNFEELAKKFGKMGGIAHMKTVVDHVRKERGKENVLLLDSGDTWQGTAVALKTNGEAIVDAQNYLGVDVMVGHWEFTYGKERVAELIEMLNAEFISQNVIDNDPFSENFEELIFPPYTIKEIGGAKIGIIGQSFPFTSTANPKRFTEGWSFALRHETLQEYVNELRNEKNVDAVVVLSHDGFSVDQELAKKVNGVDFILSGHTHDPSPEPIIINNTVILIAGSHGKYVGRLDIEVKDKKVVDYNFKLIPVASNIIPADKEGEALVEKWYKPYNDELNEVLGTTKGILYKRDTFYSTFDALIGQAIQEKMKSDIVFTPGYRWGTTLLPGDKILKDNVYEMTAITYPEVYTFDLKGSAIAKLMEDIADNVFNANPLLQQGGDMSRLTGASYSIKISAESGKRVSDFMIGGKPLDPNKTYRVSSWGGNLQNAGENLAKETPAVYEVVSDYIRKQKVVDISMESNVKILDYSCGCPKKGAKC</sequence>
<keyword evidence="2" id="KW-0732">Signal</keyword>
<dbReference type="PANTHER" id="PTHR11575">
    <property type="entry name" value="5'-NUCLEOTIDASE-RELATED"/>
    <property type="match status" value="1"/>
</dbReference>
<protein>
    <submittedName>
        <fullName evidence="6">Thiosulfohydrolase SoxB</fullName>
    </submittedName>
</protein>